<reference evidence="3 4" key="1">
    <citation type="submission" date="2023-03" db="EMBL/GenBank/DDBJ databases">
        <title>Genome insight into feeding habits of ladybird beetles.</title>
        <authorList>
            <person name="Li H.-S."/>
            <person name="Huang Y.-H."/>
            <person name="Pang H."/>
        </authorList>
    </citation>
    <scope>NUCLEOTIDE SEQUENCE [LARGE SCALE GENOMIC DNA]</scope>
    <source>
        <strain evidence="3">SYSU_2023b</strain>
        <tissue evidence="3">Whole body</tissue>
    </source>
</reference>
<organism evidence="3 4">
    <name type="scientific">Henosepilachna vigintioctopunctata</name>
    <dbReference type="NCBI Taxonomy" id="420089"/>
    <lineage>
        <taxon>Eukaryota</taxon>
        <taxon>Metazoa</taxon>
        <taxon>Ecdysozoa</taxon>
        <taxon>Arthropoda</taxon>
        <taxon>Hexapoda</taxon>
        <taxon>Insecta</taxon>
        <taxon>Pterygota</taxon>
        <taxon>Neoptera</taxon>
        <taxon>Endopterygota</taxon>
        <taxon>Coleoptera</taxon>
        <taxon>Polyphaga</taxon>
        <taxon>Cucujiformia</taxon>
        <taxon>Coccinelloidea</taxon>
        <taxon>Coccinellidae</taxon>
        <taxon>Epilachninae</taxon>
        <taxon>Epilachnini</taxon>
        <taxon>Henosepilachna</taxon>
    </lineage>
</organism>
<evidence type="ECO:0000256" key="1">
    <source>
        <dbReference type="SAM" id="Coils"/>
    </source>
</evidence>
<evidence type="ECO:0000313" key="3">
    <source>
        <dbReference type="EMBL" id="KAK9871513.1"/>
    </source>
</evidence>
<dbReference type="Proteomes" id="UP001431783">
    <property type="component" value="Unassembled WGS sequence"/>
</dbReference>
<dbReference type="AlphaFoldDB" id="A0AAW1TS53"/>
<proteinExistence type="predicted"/>
<name>A0AAW1TS53_9CUCU</name>
<comment type="caution">
    <text evidence="3">The sequence shown here is derived from an EMBL/GenBank/DDBJ whole genome shotgun (WGS) entry which is preliminary data.</text>
</comment>
<feature type="region of interest" description="Disordered" evidence="2">
    <location>
        <begin position="392"/>
        <end position="454"/>
    </location>
</feature>
<evidence type="ECO:0000256" key="2">
    <source>
        <dbReference type="SAM" id="MobiDB-lite"/>
    </source>
</evidence>
<gene>
    <name evidence="3" type="ORF">WA026_012884</name>
</gene>
<keyword evidence="1" id="KW-0175">Coiled coil</keyword>
<protein>
    <submittedName>
        <fullName evidence="3">Uncharacterized protein</fullName>
    </submittedName>
</protein>
<evidence type="ECO:0000313" key="4">
    <source>
        <dbReference type="Proteomes" id="UP001431783"/>
    </source>
</evidence>
<keyword evidence="4" id="KW-1185">Reference proteome</keyword>
<accession>A0AAW1TS53</accession>
<sequence>MGKFKCCANKSHANFFCIVCCSVFHASCMDRIQQLTKTGENTVICSNDCNSTFERNKTEKTQTILKLEQTLTEVKELRETIVLMEEQSRDKVDDLKNQIINAEELNNKKEKQILELKRRSVSFENDVFQAESNYEETLKTMKVEEKKLKNYILKLEKSNSELEKELILLTNKGTEYTSTINSLRNDIEKLESANKNITEENKQCLEEMVLLKSEVNELKYMTVNRKLTGSNDQSINEELQSTEMQLTIDENVSRRMSEVETRLYDKLFRNLKESVLAEIKDKTFPPTSNGKKELIMQTKVNQNNRMTHSKEKIVPEHLQDNHALSGNIQPQNNCPEIIVTENSLLADQENYMNDIINLDNSASHRRKFNTFAAVVEGNQQLLSACEGQADMATKDSQHAKKQLKSWNTISSRQEPTSQRTRNSPQSQNKDVTKTLKINDNLTSNKKPRLPPIYGSKTGSGHLKAYIPVSSIHISKVRLENDDKDIIEYIKTHIPHIAVSCTELKVKSGQYRSFKVGVPANISSQILNSNFWPEHLVVKRFLEPKGNFRVAANNTQRN</sequence>
<feature type="compositionally biased region" description="Polar residues" evidence="2">
    <location>
        <begin position="404"/>
        <end position="444"/>
    </location>
</feature>
<feature type="coiled-coil region" evidence="1">
    <location>
        <begin position="67"/>
        <end position="214"/>
    </location>
</feature>
<dbReference type="EMBL" id="JARQZJ010000006">
    <property type="protein sequence ID" value="KAK9871513.1"/>
    <property type="molecule type" value="Genomic_DNA"/>
</dbReference>